<dbReference type="InterPro" id="IPR051906">
    <property type="entry name" value="TolC-like"/>
</dbReference>
<gene>
    <name evidence="9" type="ORF">EYH37_00290</name>
</gene>
<feature type="coiled-coil region" evidence="8">
    <location>
        <begin position="378"/>
        <end position="408"/>
    </location>
</feature>
<dbReference type="GO" id="GO:0009279">
    <property type="term" value="C:cell outer membrane"/>
    <property type="evidence" value="ECO:0007669"/>
    <property type="project" value="UniProtKB-SubCell"/>
</dbReference>
<name>A0A9D0YNV4_AQUAO</name>
<sequence>MKRVLLIGLLFSASLTARELTLKEAVDIALKKNLELKAEKYKVSQKRYQYEAFKGYLFPQMSLSYFFMRTNQPPYSIMFRMNTHSLQFPRPSSLTVGGLAKAFLDMESYFNNPGSNQIYDLALRVEIPLWMGGKVRNALKGKFFEWKAQELISQRKEEEVAYSVADTFFKILYAKQALRATETALKDIKHHLKLVDRMHKAGLALYSDLLRVKVYYESVKAKNEEAKNNFFIAKKALALMLNQNWNPENLTLKGELQCPSPQKVEKDFKKLLKWFVDSRKDLVALKEGITAINFYKKATWGNYLPDFVAFGEYHLYDNNRFGNFVANSYMVGVGFQWKLFDGLNAFNKVRMLKEKERELETTLEYAQKGIKFELTRAVKEYQTAYAKYREALAKIEQAEESLKIVTARYKQGLARIVDLLDVQAQLDKARFERAKALYGCIKAYLKLYNTAGKIWEVLK</sequence>
<evidence type="ECO:0000313" key="10">
    <source>
        <dbReference type="Proteomes" id="UP000606463"/>
    </source>
</evidence>
<dbReference type="Proteomes" id="UP000606463">
    <property type="component" value="Unassembled WGS sequence"/>
</dbReference>
<dbReference type="SUPFAM" id="SSF56954">
    <property type="entry name" value="Outer membrane efflux proteins (OEP)"/>
    <property type="match status" value="1"/>
</dbReference>
<accession>A0A9D0YNV4</accession>
<comment type="similarity">
    <text evidence="2">Belongs to the outer membrane factor (OMF) (TC 1.B.17) family.</text>
</comment>
<organism evidence="9 10">
    <name type="scientific">Aquifex aeolicus</name>
    <dbReference type="NCBI Taxonomy" id="63363"/>
    <lineage>
        <taxon>Bacteria</taxon>
        <taxon>Pseudomonadati</taxon>
        <taxon>Aquificota</taxon>
        <taxon>Aquificia</taxon>
        <taxon>Aquificales</taxon>
        <taxon>Aquificaceae</taxon>
        <taxon>Aquifex</taxon>
    </lineage>
</organism>
<dbReference type="GO" id="GO:0015562">
    <property type="term" value="F:efflux transmembrane transporter activity"/>
    <property type="evidence" value="ECO:0007669"/>
    <property type="project" value="InterPro"/>
</dbReference>
<dbReference type="AlphaFoldDB" id="A0A9D0YNV4"/>
<dbReference type="Pfam" id="PF02321">
    <property type="entry name" value="OEP"/>
    <property type="match status" value="2"/>
</dbReference>
<reference evidence="9" key="1">
    <citation type="journal article" date="2020" name="ISME J.">
        <title>Gammaproteobacteria mediating utilization of methyl-, sulfur- and petroleum organic compounds in deep ocean hydrothermal plumes.</title>
        <authorList>
            <person name="Zhou Z."/>
            <person name="Liu Y."/>
            <person name="Pan J."/>
            <person name="Cron B.R."/>
            <person name="Toner B.M."/>
            <person name="Anantharaman K."/>
            <person name="Breier J.A."/>
            <person name="Dick G.J."/>
            <person name="Li M."/>
        </authorList>
    </citation>
    <scope>NUCLEOTIDE SEQUENCE</scope>
    <source>
        <strain evidence="9">SZUA-1501</strain>
    </source>
</reference>
<evidence type="ECO:0000256" key="1">
    <source>
        <dbReference type="ARBA" id="ARBA00004442"/>
    </source>
</evidence>
<dbReference type="GO" id="GO:1990281">
    <property type="term" value="C:efflux pump complex"/>
    <property type="evidence" value="ECO:0007669"/>
    <property type="project" value="TreeGrafter"/>
</dbReference>
<comment type="caution">
    <text evidence="9">The sequence shown here is derived from an EMBL/GenBank/DDBJ whole genome shotgun (WGS) entry which is preliminary data.</text>
</comment>
<keyword evidence="8" id="KW-0175">Coiled coil</keyword>
<comment type="subcellular location">
    <subcellularLocation>
        <location evidence="1">Cell outer membrane</location>
    </subcellularLocation>
</comment>
<evidence type="ECO:0000256" key="2">
    <source>
        <dbReference type="ARBA" id="ARBA00007613"/>
    </source>
</evidence>
<evidence type="ECO:0000256" key="6">
    <source>
        <dbReference type="ARBA" id="ARBA00023136"/>
    </source>
</evidence>
<dbReference type="GO" id="GO:0015288">
    <property type="term" value="F:porin activity"/>
    <property type="evidence" value="ECO:0007669"/>
    <property type="project" value="TreeGrafter"/>
</dbReference>
<dbReference type="PANTHER" id="PTHR30026">
    <property type="entry name" value="OUTER MEMBRANE PROTEIN TOLC"/>
    <property type="match status" value="1"/>
</dbReference>
<evidence type="ECO:0000256" key="4">
    <source>
        <dbReference type="ARBA" id="ARBA00022452"/>
    </source>
</evidence>
<dbReference type="PANTHER" id="PTHR30026:SF21">
    <property type="entry name" value="SLR1270 PROTEIN"/>
    <property type="match status" value="1"/>
</dbReference>
<evidence type="ECO:0000256" key="3">
    <source>
        <dbReference type="ARBA" id="ARBA00022448"/>
    </source>
</evidence>
<evidence type="ECO:0000313" key="9">
    <source>
        <dbReference type="EMBL" id="HIP97798.1"/>
    </source>
</evidence>
<evidence type="ECO:0000256" key="8">
    <source>
        <dbReference type="SAM" id="Coils"/>
    </source>
</evidence>
<keyword evidence="5" id="KW-0812">Transmembrane</keyword>
<dbReference type="InterPro" id="IPR003423">
    <property type="entry name" value="OMP_efflux"/>
</dbReference>
<keyword evidence="7" id="KW-0998">Cell outer membrane</keyword>
<keyword evidence="6" id="KW-0472">Membrane</keyword>
<evidence type="ECO:0000256" key="5">
    <source>
        <dbReference type="ARBA" id="ARBA00022692"/>
    </source>
</evidence>
<dbReference type="EMBL" id="DQVE01000002">
    <property type="protein sequence ID" value="HIP97798.1"/>
    <property type="molecule type" value="Genomic_DNA"/>
</dbReference>
<protein>
    <submittedName>
        <fullName evidence="9">TolC family protein</fullName>
    </submittedName>
</protein>
<keyword evidence="4" id="KW-1134">Transmembrane beta strand</keyword>
<evidence type="ECO:0000256" key="7">
    <source>
        <dbReference type="ARBA" id="ARBA00023237"/>
    </source>
</evidence>
<dbReference type="Gene3D" id="1.20.1600.10">
    <property type="entry name" value="Outer membrane efflux proteins (OEP)"/>
    <property type="match status" value="1"/>
</dbReference>
<keyword evidence="3" id="KW-0813">Transport</keyword>
<proteinExistence type="inferred from homology"/>